<keyword evidence="10 17" id="KW-0430">Lectin</keyword>
<evidence type="ECO:0000256" key="16">
    <source>
        <dbReference type="ARBA" id="ARBA00023211"/>
    </source>
</evidence>
<keyword evidence="16 17" id="KW-0464">Manganese</keyword>
<evidence type="ECO:0000259" key="19">
    <source>
        <dbReference type="SMART" id="SM00458"/>
    </source>
</evidence>
<evidence type="ECO:0000256" key="2">
    <source>
        <dbReference type="ARBA" id="ARBA00004323"/>
    </source>
</evidence>
<evidence type="ECO:0000256" key="9">
    <source>
        <dbReference type="ARBA" id="ARBA00022723"/>
    </source>
</evidence>
<dbReference type="Pfam" id="PF00652">
    <property type="entry name" value="Ricin_B_lectin"/>
    <property type="match status" value="1"/>
</dbReference>
<evidence type="ECO:0000256" key="4">
    <source>
        <dbReference type="ARBA" id="ARBA00005680"/>
    </source>
</evidence>
<organism evidence="20 21">
    <name type="scientific">Balaenoptera acutorostrata</name>
    <name type="common">Common minke whale</name>
    <name type="synonym">Balaena rostrata</name>
    <dbReference type="NCBI Taxonomy" id="9767"/>
    <lineage>
        <taxon>Eukaryota</taxon>
        <taxon>Metazoa</taxon>
        <taxon>Chordata</taxon>
        <taxon>Craniata</taxon>
        <taxon>Vertebrata</taxon>
        <taxon>Euteleostomi</taxon>
        <taxon>Mammalia</taxon>
        <taxon>Eutheria</taxon>
        <taxon>Laurasiatheria</taxon>
        <taxon>Artiodactyla</taxon>
        <taxon>Whippomorpha</taxon>
        <taxon>Cetacea</taxon>
        <taxon>Mysticeti</taxon>
        <taxon>Balaenopteridae</taxon>
        <taxon>Balaenoptera</taxon>
    </lineage>
</organism>
<dbReference type="InterPro" id="IPR045885">
    <property type="entry name" value="GalNAc-T"/>
</dbReference>
<proteinExistence type="inferred from homology"/>
<reference evidence="21" key="1">
    <citation type="submission" date="2025-08" db="UniProtKB">
        <authorList>
            <consortium name="RefSeq"/>
        </authorList>
    </citation>
    <scope>IDENTIFICATION</scope>
</reference>
<keyword evidence="9" id="KW-0479">Metal-binding</keyword>
<evidence type="ECO:0000256" key="1">
    <source>
        <dbReference type="ARBA" id="ARBA00001936"/>
    </source>
</evidence>
<evidence type="ECO:0000256" key="14">
    <source>
        <dbReference type="ARBA" id="ARBA00023136"/>
    </source>
</evidence>
<evidence type="ECO:0000256" key="15">
    <source>
        <dbReference type="ARBA" id="ARBA00023157"/>
    </source>
</evidence>
<dbReference type="CDD" id="cd23437">
    <property type="entry name" value="beta-trefoil_Ricin_GALNT7"/>
    <property type="match status" value="1"/>
</dbReference>
<dbReference type="EC" id="2.4.1.-" evidence="17"/>
<evidence type="ECO:0000256" key="11">
    <source>
        <dbReference type="ARBA" id="ARBA00022968"/>
    </source>
</evidence>
<gene>
    <name evidence="21" type="primary">GALNT7</name>
</gene>
<dbReference type="Proteomes" id="UP001652580">
    <property type="component" value="Chromosome 6"/>
</dbReference>
<feature type="domain" description="Ricin B lectin" evidence="19">
    <location>
        <begin position="584"/>
        <end position="702"/>
    </location>
</feature>
<keyword evidence="15 17" id="KW-1015">Disulfide bond</keyword>
<keyword evidence="6 17" id="KW-0328">Glycosyltransferase</keyword>
<dbReference type="InterPro" id="IPR035992">
    <property type="entry name" value="Ricin_B-like_lectins"/>
</dbReference>
<dbReference type="RefSeq" id="XP_057403690.1">
    <property type="nucleotide sequence ID" value="XM_057547707.1"/>
</dbReference>
<dbReference type="PROSITE" id="PS50231">
    <property type="entry name" value="RICIN_B_LECTIN"/>
    <property type="match status" value="1"/>
</dbReference>
<keyword evidence="8 17" id="KW-0812">Transmembrane</keyword>
<evidence type="ECO:0000256" key="6">
    <source>
        <dbReference type="ARBA" id="ARBA00022676"/>
    </source>
</evidence>
<dbReference type="GeneID" id="103003184"/>
<evidence type="ECO:0000256" key="10">
    <source>
        <dbReference type="ARBA" id="ARBA00022734"/>
    </source>
</evidence>
<dbReference type="SUPFAM" id="SSF53448">
    <property type="entry name" value="Nucleotide-diphospho-sugar transferases"/>
    <property type="match status" value="1"/>
</dbReference>
<evidence type="ECO:0000256" key="7">
    <source>
        <dbReference type="ARBA" id="ARBA00022679"/>
    </source>
</evidence>
<evidence type="ECO:0000313" key="21">
    <source>
        <dbReference type="RefSeq" id="XP_057403690.1"/>
    </source>
</evidence>
<dbReference type="SUPFAM" id="SSF50370">
    <property type="entry name" value="Ricin B-like lectins"/>
    <property type="match status" value="1"/>
</dbReference>
<dbReference type="Gene3D" id="2.80.10.50">
    <property type="match status" value="1"/>
</dbReference>
<feature type="transmembrane region" description="Helical" evidence="17">
    <location>
        <begin position="7"/>
        <end position="28"/>
    </location>
</feature>
<evidence type="ECO:0000256" key="8">
    <source>
        <dbReference type="ARBA" id="ARBA00022692"/>
    </source>
</evidence>
<dbReference type="PANTHER" id="PTHR11675:SF68">
    <property type="entry name" value="N-ACETYLGALACTOSAMINYLTRANSFERASE 7"/>
    <property type="match status" value="1"/>
</dbReference>
<keyword evidence="11" id="KW-0735">Signal-anchor</keyword>
<dbReference type="Pfam" id="PF00535">
    <property type="entry name" value="Glycos_transf_2"/>
    <property type="match status" value="1"/>
</dbReference>
<keyword evidence="20" id="KW-1185">Reference proteome</keyword>
<evidence type="ECO:0000256" key="3">
    <source>
        <dbReference type="ARBA" id="ARBA00004922"/>
    </source>
</evidence>
<evidence type="ECO:0000256" key="17">
    <source>
        <dbReference type="RuleBase" id="RU361242"/>
    </source>
</evidence>
<dbReference type="SMART" id="SM00458">
    <property type="entry name" value="RICIN"/>
    <property type="match status" value="1"/>
</dbReference>
<keyword evidence="13 17" id="KW-0333">Golgi apparatus</keyword>
<keyword evidence="14 17" id="KW-0472">Membrane</keyword>
<protein>
    <recommendedName>
        <fullName evidence="5 17">Polypeptide N-acetylgalactosaminyltransferase</fullName>
        <ecNumber evidence="17">2.4.1.-</ecNumber>
    </recommendedName>
    <alternativeName>
        <fullName evidence="17">Protein-UDP acetylgalactosaminyltransferase</fullName>
    </alternativeName>
</protein>
<name>A0ABM3TNL6_BALAC</name>
<evidence type="ECO:0000256" key="12">
    <source>
        <dbReference type="ARBA" id="ARBA00022989"/>
    </source>
</evidence>
<dbReference type="Gene3D" id="3.90.550.10">
    <property type="entry name" value="Spore Coat Polysaccharide Biosynthesis Protein SpsA, Chain A"/>
    <property type="match status" value="1"/>
</dbReference>
<evidence type="ECO:0000256" key="5">
    <source>
        <dbReference type="ARBA" id="ARBA00012644"/>
    </source>
</evidence>
<dbReference type="PANTHER" id="PTHR11675">
    <property type="entry name" value="N-ACETYLGALACTOSAMINYLTRANSFERASE"/>
    <property type="match status" value="1"/>
</dbReference>
<evidence type="ECO:0000313" key="20">
    <source>
        <dbReference type="Proteomes" id="UP001652580"/>
    </source>
</evidence>
<comment type="cofactor">
    <cofactor evidence="1 17">
        <name>Mn(2+)</name>
        <dbReference type="ChEBI" id="CHEBI:29035"/>
    </cofactor>
</comment>
<dbReference type="InterPro" id="IPR029044">
    <property type="entry name" value="Nucleotide-diphossugar_trans"/>
</dbReference>
<dbReference type="CDD" id="cd02510">
    <property type="entry name" value="pp-GalNAc-T"/>
    <property type="match status" value="1"/>
</dbReference>
<keyword evidence="12 17" id="KW-1133">Transmembrane helix</keyword>
<dbReference type="InterPro" id="IPR000772">
    <property type="entry name" value="Ricin_B_lectin"/>
</dbReference>
<comment type="subcellular location">
    <subcellularLocation>
        <location evidence="2 17">Golgi apparatus membrane</location>
        <topology evidence="2 17">Single-pass type II membrane protein</topology>
    </subcellularLocation>
</comment>
<comment type="similarity">
    <text evidence="4 17">Belongs to the glycosyltransferase 2 family. GalNAc-T subfamily.</text>
</comment>
<accession>A0ABM3TNL6</accession>
<feature type="region of interest" description="Disordered" evidence="18">
    <location>
        <begin position="30"/>
        <end position="57"/>
    </location>
</feature>
<sequence length="707" mass="80964">MRLKIGLLLRSLLVVGSFLVLVVLWSSLSPRPDEPSPLSRMRNGTVVLPSSEGDGEDGRRQVLLHRQGPAPSSPCLIFVVIALEISFQENTWEDRAVNNPMPDRGGNGLAPGDDRFKPVVPWPHVEGVEVDLESIRRKNKANHEQERHAGGDNQKDIMQRQYLTFKPQTFTYRDPVLRPGVLGNFEPKEPEPHGVVGGPGEKAKPLVLGPEFKHAVQASIKEFGFNMVASDMISLDRSVSDLRQEECKYWHYDENLLTASIVIVFHNEGWSTLMRTVHSVIKRTPRKYLAEIVLIDDFSSKEHLKEKLDDYIKLWNGLVKVFRNERREGLIQARSIGAQKAKLGQVLIYLDAHCEVAVNWYAPLVAPISKDRTTCTVPLIDYIDGNDYSIEPQQGGDEDGFARGAWDWSLLWKRIPLSHKEKAKRKHKTEPYRSPAMAGGLFAIERDFFFELGLYDPGLQIWGGENFEISYKIWQCGGKLLFVPCSRVGHIYRLEGWQGNPPPVYVGSSPTLKNYVRVVEVWWDEYKDYFYASRPESKALPYGDISELKKFREDHNCKSFKWFMEEIAYDITSHYPLPPKNVEWGEIRGFETVYCIDSMGKTNGGFVELGPCHRMGGNQLFRINEANQLMQYDQCLTKGPDGSKIMITHCNLNELKEWQYFKNLHRLTHIPSRKCLDRSEVLHQVFISDCDSSKMTQKWEINNIHSV</sequence>
<comment type="pathway">
    <text evidence="3 17">Protein modification; protein glycosylation.</text>
</comment>
<dbReference type="InterPro" id="IPR001173">
    <property type="entry name" value="Glyco_trans_2-like"/>
</dbReference>
<keyword evidence="7 17" id="KW-0808">Transferase</keyword>
<evidence type="ECO:0000256" key="18">
    <source>
        <dbReference type="SAM" id="MobiDB-lite"/>
    </source>
</evidence>
<evidence type="ECO:0000256" key="13">
    <source>
        <dbReference type="ARBA" id="ARBA00023034"/>
    </source>
</evidence>